<comment type="caution">
    <text evidence="2">The sequence shown here is derived from an EMBL/GenBank/DDBJ whole genome shotgun (WGS) entry which is preliminary data.</text>
</comment>
<name>A0A9W4UCB0_9PLEO</name>
<feature type="region of interest" description="Disordered" evidence="1">
    <location>
        <begin position="244"/>
        <end position="296"/>
    </location>
</feature>
<feature type="compositionally biased region" description="Basic and acidic residues" evidence="1">
    <location>
        <begin position="245"/>
        <end position="257"/>
    </location>
</feature>
<reference evidence="2" key="1">
    <citation type="submission" date="2023-01" db="EMBL/GenBank/DDBJ databases">
        <authorList>
            <person name="Van Ghelder C."/>
            <person name="Rancurel C."/>
        </authorList>
    </citation>
    <scope>NUCLEOTIDE SEQUENCE</scope>
    <source>
        <strain evidence="2">CNCM I-4278</strain>
    </source>
</reference>
<proteinExistence type="predicted"/>
<dbReference type="OrthoDB" id="10559940at2759"/>
<dbReference type="Proteomes" id="UP001152607">
    <property type="component" value="Unassembled WGS sequence"/>
</dbReference>
<feature type="region of interest" description="Disordered" evidence="1">
    <location>
        <begin position="1"/>
        <end position="44"/>
    </location>
</feature>
<organism evidence="2 3">
    <name type="scientific">Periconia digitata</name>
    <dbReference type="NCBI Taxonomy" id="1303443"/>
    <lineage>
        <taxon>Eukaryota</taxon>
        <taxon>Fungi</taxon>
        <taxon>Dikarya</taxon>
        <taxon>Ascomycota</taxon>
        <taxon>Pezizomycotina</taxon>
        <taxon>Dothideomycetes</taxon>
        <taxon>Pleosporomycetidae</taxon>
        <taxon>Pleosporales</taxon>
        <taxon>Massarineae</taxon>
        <taxon>Periconiaceae</taxon>
        <taxon>Periconia</taxon>
    </lineage>
</organism>
<feature type="compositionally biased region" description="Low complexity" evidence="1">
    <location>
        <begin position="23"/>
        <end position="34"/>
    </location>
</feature>
<dbReference type="AlphaFoldDB" id="A0A9W4UCB0"/>
<accession>A0A9W4UCB0</accession>
<gene>
    <name evidence="2" type="ORF">PDIGIT_LOCUS5151</name>
</gene>
<evidence type="ECO:0000313" key="2">
    <source>
        <dbReference type="EMBL" id="CAI6332121.1"/>
    </source>
</evidence>
<dbReference type="EMBL" id="CAOQHR010000003">
    <property type="protein sequence ID" value="CAI6332121.1"/>
    <property type="molecule type" value="Genomic_DNA"/>
</dbReference>
<protein>
    <submittedName>
        <fullName evidence="2">Uncharacterized protein</fullName>
    </submittedName>
</protein>
<sequence length="296" mass="33448">MIKRDHQEGFSQVYSARKKKQKLPSSSSEKPQSSHPNSQKQHITHIDTTKRPIMSAHYTISTPPPPTNTTTRFSAMAAKEIYTHSTDIQESLAIALHFLSGFQAQNWPTPSEVLPFVGRANTRTSQLDADIVVARHLSLTATLCKLVSLDIFPKDCTRWVDAGPAPGSRNESEKWRREGELLGEVVVLADEARDISEYFGRYHGVKGTQQQAGQMKELKALWEWYEEVVSPVLDELMEMMDEVSGGEHEKKEEDCKSKSMSANHQHRTIKRRCKFHPGSFRERMKKARGADVEGTG</sequence>
<keyword evidence="3" id="KW-1185">Reference proteome</keyword>
<feature type="compositionally biased region" description="Basic residues" evidence="1">
    <location>
        <begin position="264"/>
        <end position="275"/>
    </location>
</feature>
<evidence type="ECO:0000256" key="1">
    <source>
        <dbReference type="SAM" id="MobiDB-lite"/>
    </source>
</evidence>
<evidence type="ECO:0000313" key="3">
    <source>
        <dbReference type="Proteomes" id="UP001152607"/>
    </source>
</evidence>